<evidence type="ECO:0000313" key="3">
    <source>
        <dbReference type="Proteomes" id="UP000215453"/>
    </source>
</evidence>
<feature type="domain" description="Heterokaryon incompatibility" evidence="1">
    <location>
        <begin position="205"/>
        <end position="341"/>
    </location>
</feature>
<dbReference type="InterPro" id="IPR010730">
    <property type="entry name" value="HET"/>
</dbReference>
<dbReference type="EMBL" id="LT882681">
    <property type="protein sequence ID" value="SMY25494.1"/>
    <property type="molecule type" value="Genomic_DNA"/>
</dbReference>
<name>A0A1Y6LM11_ZYMTR</name>
<dbReference type="Pfam" id="PF06985">
    <property type="entry name" value="HET"/>
    <property type="match status" value="1"/>
</dbReference>
<dbReference type="PANTHER" id="PTHR33112:SF1">
    <property type="entry name" value="HETEROKARYON INCOMPATIBILITY DOMAIN-CONTAINING PROTEIN"/>
    <property type="match status" value="1"/>
</dbReference>
<evidence type="ECO:0000313" key="2">
    <source>
        <dbReference type="EMBL" id="SMY25494.1"/>
    </source>
</evidence>
<proteinExistence type="predicted"/>
<organism evidence="2 3">
    <name type="scientific">Zymoseptoria tritici ST99CH_1A5</name>
    <dbReference type="NCBI Taxonomy" id="1276529"/>
    <lineage>
        <taxon>Eukaryota</taxon>
        <taxon>Fungi</taxon>
        <taxon>Dikarya</taxon>
        <taxon>Ascomycota</taxon>
        <taxon>Pezizomycotina</taxon>
        <taxon>Dothideomycetes</taxon>
        <taxon>Dothideomycetidae</taxon>
        <taxon>Mycosphaerellales</taxon>
        <taxon>Mycosphaerellaceae</taxon>
        <taxon>Zymoseptoria</taxon>
    </lineage>
</organism>
<accession>A0A1Y6LM11</accession>
<dbReference type="AlphaFoldDB" id="A0A1Y6LM11"/>
<protein>
    <recommendedName>
        <fullName evidence="1">Heterokaryon incompatibility domain-containing protein</fullName>
    </recommendedName>
</protein>
<dbReference type="PANTHER" id="PTHR33112">
    <property type="entry name" value="DOMAIN PROTEIN, PUTATIVE-RELATED"/>
    <property type="match status" value="1"/>
</dbReference>
<gene>
    <name evidence="2" type="ORF">ZT1A5_G6936</name>
</gene>
<reference evidence="2 3" key="1">
    <citation type="submission" date="2016-10" db="EMBL/GenBank/DDBJ databases">
        <authorList>
            <person name="Varghese N."/>
        </authorList>
    </citation>
    <scope>NUCLEOTIDE SEQUENCE [LARGE SCALE GENOMIC DNA]</scope>
</reference>
<dbReference type="Proteomes" id="UP000215453">
    <property type="component" value="Chromosome 6"/>
</dbReference>
<evidence type="ECO:0000259" key="1">
    <source>
        <dbReference type="Pfam" id="PF06985"/>
    </source>
</evidence>
<sequence>MFGRAQDRCHRCRCIKLGAKSFTEQSRTIPLGKLAEWDRECDLCHTLAHLAGIEGFGETEDVPQWEDDVLEWDVDGEVAYCIVPFNTLTLFENSPSAELRDWGSAVSYAVVEEANTVDGYEEELFNCVRGRGWLSQEALEKYPVAGSAVLLGTHLDPAVISAELFTCKSSHEGCFHGFLRECMEPIKLVNCTTRRIVERLNEEPYLTLSYVYSAAIEDLDRHRVGEPLRRPLPPLMEDTMQLTLELGYNFLWVDRYCISQASDPESLRLRRLQIGQMDQIYTRSDMTIIAADGVQGLSGVTDRRPSQKIHISGIGYVLCPPTPRFEIENSECSERAWCYQEGILSTRRLIILKDQFYLKCNTSHYMEGLVGRLKPAGNLQLSTSHRLSDDSDEIALEPIRRWNEFEVFNGISSARPDPLDHVYNHIAEYTKRRLTASEDILNAIAGTFAQLKQMYPDMAVVSGVPILPRTVFERSSKLDRFITSLCWKTVFICERRPDFPSWSWTGWSKYDLAESTEEGKLERGMNRQIL</sequence>